<gene>
    <name evidence="1" type="ORF">LSCM1_01348</name>
</gene>
<dbReference type="AlphaFoldDB" id="A0A836KHU5"/>
<comment type="caution">
    <text evidence="1">The sequence shown here is derived from an EMBL/GenBank/DDBJ whole genome shotgun (WGS) entry which is preliminary data.</text>
</comment>
<keyword evidence="2" id="KW-1185">Reference proteome</keyword>
<dbReference type="GeneID" id="92511482"/>
<evidence type="ECO:0000313" key="2">
    <source>
        <dbReference type="Proteomes" id="UP000673552"/>
    </source>
</evidence>
<dbReference type="Proteomes" id="UP000673552">
    <property type="component" value="Unassembled WGS sequence"/>
</dbReference>
<dbReference type="GO" id="GO:0003697">
    <property type="term" value="F:single-stranded DNA binding"/>
    <property type="evidence" value="ECO:0007669"/>
    <property type="project" value="TreeGrafter"/>
</dbReference>
<dbReference type="GO" id="GO:0000724">
    <property type="term" value="P:double-strand break repair via homologous recombination"/>
    <property type="evidence" value="ECO:0007669"/>
    <property type="project" value="TreeGrafter"/>
</dbReference>
<dbReference type="PANTHER" id="PTHR28653:SF1">
    <property type="entry name" value="ATPASE SWSAP1"/>
    <property type="match status" value="1"/>
</dbReference>
<organism evidence="1 2">
    <name type="scientific">Leishmania martiniquensis</name>
    <dbReference type="NCBI Taxonomy" id="1580590"/>
    <lineage>
        <taxon>Eukaryota</taxon>
        <taxon>Discoba</taxon>
        <taxon>Euglenozoa</taxon>
        <taxon>Kinetoplastea</taxon>
        <taxon>Metakinetoplastina</taxon>
        <taxon>Trypanosomatida</taxon>
        <taxon>Trypanosomatidae</taxon>
        <taxon>Leishmaniinae</taxon>
        <taxon>Leishmania</taxon>
    </lineage>
</organism>
<dbReference type="GO" id="GO:0097196">
    <property type="term" value="C:Shu complex"/>
    <property type="evidence" value="ECO:0007669"/>
    <property type="project" value="TreeGrafter"/>
</dbReference>
<dbReference type="RefSeq" id="XP_067176249.1">
    <property type="nucleotide sequence ID" value="XM_067318970.1"/>
</dbReference>
<dbReference type="OrthoDB" id="269552at2759"/>
<dbReference type="PANTHER" id="PTHR28653">
    <property type="match status" value="1"/>
</dbReference>
<name>A0A836KHU5_9TRYP</name>
<dbReference type="KEGG" id="lmat:92511482"/>
<protein>
    <submittedName>
        <fullName evidence="1">Uncharacterized protein</fullName>
    </submittedName>
</protein>
<proteinExistence type="predicted"/>
<reference evidence="2" key="1">
    <citation type="journal article" date="2021" name="Microbiol. Resour. Announc.">
        <title>LGAAP: Leishmaniinae Genome Assembly and Annotation Pipeline.</title>
        <authorList>
            <person name="Almutairi H."/>
            <person name="Urbaniak M.D."/>
            <person name="Bates M.D."/>
            <person name="Jariyapan N."/>
            <person name="Kwakye-Nuako G."/>
            <person name="Thomaz-Soccol V."/>
            <person name="Al-Salem W.S."/>
            <person name="Dillon R.J."/>
            <person name="Bates P.A."/>
            <person name="Gatherer D."/>
        </authorList>
    </citation>
    <scope>NUCLEOTIDE SEQUENCE [LARGE SCALE GENOMIC DNA]</scope>
</reference>
<sequence length="245" mass="26423">MAVHLRGYAARSSVDPGVFFPEGSRPAQPLHGHGFLLHGARAVGKTSLAFQAAINTVQCAGGSVVVLCQESALYAKVPQPFTPLSTLSEAALGRIEFIYVESWTAALREMMGFRTTRAVPTLVLVDDDGFEVTATADRRSKRAGQNSEVLFTSAIASCLSYLENVHEWMNAHSRVFFYVLVTNHLPESATQLSLPYSAFPLVSVWIGASGTVHITPTTADRAAAGAAPSPPPAYLTWRNRLCMRS</sequence>
<dbReference type="EMBL" id="JAFEUZ010000031">
    <property type="protein sequence ID" value="KAG5471275.1"/>
    <property type="molecule type" value="Genomic_DNA"/>
</dbReference>
<reference evidence="2" key="2">
    <citation type="journal article" date="2021" name="Sci. Data">
        <title>Chromosome-scale genome sequencing, assembly and annotation of six genomes from subfamily Leishmaniinae.</title>
        <authorList>
            <person name="Almutairi H."/>
            <person name="Urbaniak M.D."/>
            <person name="Bates M.D."/>
            <person name="Jariyapan N."/>
            <person name="Kwakye-Nuako G."/>
            <person name="Thomaz Soccol V."/>
            <person name="Al-Salem W.S."/>
            <person name="Dillon R.J."/>
            <person name="Bates P.A."/>
            <person name="Gatherer D."/>
        </authorList>
    </citation>
    <scope>NUCLEOTIDE SEQUENCE [LARGE SCALE GENOMIC DNA]</scope>
</reference>
<evidence type="ECO:0000313" key="1">
    <source>
        <dbReference type="EMBL" id="KAG5471275.1"/>
    </source>
</evidence>
<accession>A0A836KHU5</accession>